<gene>
    <name evidence="1" type="ORF">COT02_00120</name>
</gene>
<evidence type="ECO:0000313" key="2">
    <source>
        <dbReference type="Proteomes" id="UP000230184"/>
    </source>
</evidence>
<protein>
    <submittedName>
        <fullName evidence="1">Uncharacterized protein</fullName>
    </submittedName>
</protein>
<dbReference type="AlphaFoldDB" id="A0A2M6YVR0"/>
<reference evidence="2" key="1">
    <citation type="submission" date="2017-09" db="EMBL/GenBank/DDBJ databases">
        <title>Depth-based differentiation of microbial function through sediment-hosted aquifers and enrichment of novel symbionts in the deep terrestrial subsurface.</title>
        <authorList>
            <person name="Probst A.J."/>
            <person name="Ladd B."/>
            <person name="Jarett J.K."/>
            <person name="Geller-Mcgrath D.E."/>
            <person name="Sieber C.M.K."/>
            <person name="Emerson J.B."/>
            <person name="Anantharaman K."/>
            <person name="Thomas B.C."/>
            <person name="Malmstrom R."/>
            <person name="Stieglmeier M."/>
            <person name="Klingl A."/>
            <person name="Woyke T."/>
            <person name="Ryan C.M."/>
            <person name="Banfield J.F."/>
        </authorList>
    </citation>
    <scope>NUCLEOTIDE SEQUENCE [LARGE SCALE GENOMIC DNA]</scope>
</reference>
<name>A0A2M6YVR0_9BACT</name>
<organism evidence="1 2">
    <name type="scientific">Candidatus Roizmanbacteria bacterium CG07_land_8_20_14_0_80_34_15</name>
    <dbReference type="NCBI Taxonomy" id="1974849"/>
    <lineage>
        <taxon>Bacteria</taxon>
        <taxon>Candidatus Roizmaniibacteriota</taxon>
    </lineage>
</organism>
<evidence type="ECO:0000313" key="1">
    <source>
        <dbReference type="EMBL" id="PIU37576.1"/>
    </source>
</evidence>
<dbReference type="InterPro" id="IPR013321">
    <property type="entry name" value="Arc_rbn_hlx_hlx"/>
</dbReference>
<comment type="caution">
    <text evidence="1">The sequence shown here is derived from an EMBL/GenBank/DDBJ whole genome shotgun (WGS) entry which is preliminary data.</text>
</comment>
<sequence length="82" mass="9658">MLTKRTNILFEEEVFRYLVALANKNGTSVGDLVRKAVIKVYQKPDLTQKRMKVHKEIIKLKKGFGRISLKEIKEMINYGRKY</sequence>
<accession>A0A2M6YVR0</accession>
<dbReference type="GO" id="GO:0006355">
    <property type="term" value="P:regulation of DNA-templated transcription"/>
    <property type="evidence" value="ECO:0007669"/>
    <property type="project" value="InterPro"/>
</dbReference>
<dbReference type="Gene3D" id="1.10.1220.10">
    <property type="entry name" value="Met repressor-like"/>
    <property type="match status" value="1"/>
</dbReference>
<dbReference type="Proteomes" id="UP000230184">
    <property type="component" value="Unassembled WGS sequence"/>
</dbReference>
<dbReference type="EMBL" id="PEWY01000003">
    <property type="protein sequence ID" value="PIU37576.1"/>
    <property type="molecule type" value="Genomic_DNA"/>
</dbReference>
<proteinExistence type="predicted"/>